<evidence type="ECO:0000256" key="1">
    <source>
        <dbReference type="SAM" id="Phobius"/>
    </source>
</evidence>
<organism evidence="2 3">
    <name type="scientific">Nocardia xishanensis</name>
    <dbReference type="NCBI Taxonomy" id="238964"/>
    <lineage>
        <taxon>Bacteria</taxon>
        <taxon>Bacillati</taxon>
        <taxon>Actinomycetota</taxon>
        <taxon>Actinomycetes</taxon>
        <taxon>Mycobacteriales</taxon>
        <taxon>Nocardiaceae</taxon>
        <taxon>Nocardia</taxon>
    </lineage>
</organism>
<proteinExistence type="predicted"/>
<feature type="transmembrane region" description="Helical" evidence="1">
    <location>
        <begin position="84"/>
        <end position="109"/>
    </location>
</feature>
<reference evidence="2 3" key="1">
    <citation type="submission" date="2024-10" db="EMBL/GenBank/DDBJ databases">
        <title>The Natural Products Discovery Center: Release of the First 8490 Sequenced Strains for Exploring Actinobacteria Biosynthetic Diversity.</title>
        <authorList>
            <person name="Kalkreuter E."/>
            <person name="Kautsar S.A."/>
            <person name="Yang D."/>
            <person name="Bader C.D."/>
            <person name="Teijaro C.N."/>
            <person name="Fluegel L."/>
            <person name="Davis C.M."/>
            <person name="Simpson J.R."/>
            <person name="Lauterbach L."/>
            <person name="Steele A.D."/>
            <person name="Gui C."/>
            <person name="Meng S."/>
            <person name="Li G."/>
            <person name="Viehrig K."/>
            <person name="Ye F."/>
            <person name="Su P."/>
            <person name="Kiefer A.F."/>
            <person name="Nichols A."/>
            <person name="Cepeda A.J."/>
            <person name="Yan W."/>
            <person name="Fan B."/>
            <person name="Jiang Y."/>
            <person name="Adhikari A."/>
            <person name="Zheng C.-J."/>
            <person name="Schuster L."/>
            <person name="Cowan T.M."/>
            <person name="Smanski M.J."/>
            <person name="Chevrette M.G."/>
            <person name="De Carvalho L.P.S."/>
            <person name="Shen B."/>
        </authorList>
    </citation>
    <scope>NUCLEOTIDE SEQUENCE [LARGE SCALE GENOMIC DNA]</scope>
    <source>
        <strain evidence="2 3">NPDC019275</strain>
    </source>
</reference>
<gene>
    <name evidence="2" type="ORF">ACH49W_21535</name>
</gene>
<feature type="transmembrane region" description="Helical" evidence="1">
    <location>
        <begin position="52"/>
        <end position="72"/>
    </location>
</feature>
<sequence>MERLVFVIPLVCWLLAARSPRYRLWVGVALAAIAATQLVVSFLAWTLRDVQYSVEVLLTLVSVGILVVGLIADRGAGGVASRRTALGGALVVLYCVASPLGVLLMLSLWSDYFPSYGGKPVPVPAADRVLPLPDGLVVLADSSWCSESRRGPWCHRVLSIGSTDGTPDSGVADRLLQHLRDSRGLPLELYSSGSDGREWDMCRNTGWWLDHAVETIDLTTRTPGPQHGDLGIGWPEGAPEGAVTVVTIGMSHLRCE</sequence>
<dbReference type="RefSeq" id="WP_397093292.1">
    <property type="nucleotide sequence ID" value="NZ_JBIRYO010000014.1"/>
</dbReference>
<accession>A0ABW7X4M3</accession>
<keyword evidence="1" id="KW-0472">Membrane</keyword>
<dbReference type="EMBL" id="JBIRYO010000014">
    <property type="protein sequence ID" value="MFI2475965.1"/>
    <property type="molecule type" value="Genomic_DNA"/>
</dbReference>
<name>A0ABW7X4M3_9NOCA</name>
<dbReference type="Proteomes" id="UP001611415">
    <property type="component" value="Unassembled WGS sequence"/>
</dbReference>
<evidence type="ECO:0000313" key="2">
    <source>
        <dbReference type="EMBL" id="MFI2475965.1"/>
    </source>
</evidence>
<comment type="caution">
    <text evidence="2">The sequence shown here is derived from an EMBL/GenBank/DDBJ whole genome shotgun (WGS) entry which is preliminary data.</text>
</comment>
<evidence type="ECO:0000313" key="3">
    <source>
        <dbReference type="Proteomes" id="UP001611415"/>
    </source>
</evidence>
<keyword evidence="3" id="KW-1185">Reference proteome</keyword>
<feature type="transmembrane region" description="Helical" evidence="1">
    <location>
        <begin position="26"/>
        <end position="45"/>
    </location>
</feature>
<keyword evidence="1" id="KW-0812">Transmembrane</keyword>
<protein>
    <submittedName>
        <fullName evidence="2">Uncharacterized protein</fullName>
    </submittedName>
</protein>
<keyword evidence="1" id="KW-1133">Transmembrane helix</keyword>